<sequence>MSIKNIKRVSIYCLAIFVVSTSSLAGQHLSLKDAVKIGIEENLYLETQEQEIVISKLNTTNGAAGMLPTVTAEGNVNYSISNSRQVFLDGRENAINGGSAFNTGASVRLDWTIFDGMAMFVRRDRLFNEFELASLALKKEAQALSADISVTYQNLVLQSSLIKILDENADYLSELVELSKAKLEIGSGTKLDVLQAQTDLNELINARELAKMEFEMSTAQLNMDLNRDASTTFDVDTSFVMPDELLNYDGWVAKTLNSNFDLKTSQKTYEIAKKDIELAEAASLPTISVNSGLDFGYLNSTTGFLTSNQSVGPFIGLTARYNIFDGNRVKRELQIAELRAKISEISIDRVSLETKNELFILYQKYQYYVAQAKLEKENLDLAAENFKLANALFENGGITQYELRQVRIQRLAIQRRLVQAEYQMSIAYIGLMELSGESWL</sequence>
<dbReference type="Gene3D" id="1.20.1600.10">
    <property type="entry name" value="Outer membrane efflux proteins (OEP)"/>
    <property type="match status" value="1"/>
</dbReference>
<evidence type="ECO:0000256" key="7">
    <source>
        <dbReference type="ARBA" id="ARBA00023237"/>
    </source>
</evidence>
<comment type="similarity">
    <text evidence="2">Belongs to the outer membrane factor (OMF) (TC 1.B.17) family.</text>
</comment>
<keyword evidence="5" id="KW-0812">Transmembrane</keyword>
<keyword evidence="8" id="KW-0732">Signal</keyword>
<proteinExistence type="inferred from homology"/>
<evidence type="ECO:0000256" key="2">
    <source>
        <dbReference type="ARBA" id="ARBA00007613"/>
    </source>
</evidence>
<keyword evidence="10" id="KW-1185">Reference proteome</keyword>
<keyword evidence="3" id="KW-0813">Transport</keyword>
<keyword evidence="4" id="KW-1134">Transmembrane beta strand</keyword>
<protein>
    <submittedName>
        <fullName evidence="9">Membrane protein</fullName>
    </submittedName>
</protein>
<evidence type="ECO:0000256" key="1">
    <source>
        <dbReference type="ARBA" id="ARBA00004442"/>
    </source>
</evidence>
<dbReference type="GO" id="GO:0009279">
    <property type="term" value="C:cell outer membrane"/>
    <property type="evidence" value="ECO:0007669"/>
    <property type="project" value="UniProtKB-SubCell"/>
</dbReference>
<dbReference type="InterPro" id="IPR051906">
    <property type="entry name" value="TolC-like"/>
</dbReference>
<evidence type="ECO:0000256" key="3">
    <source>
        <dbReference type="ARBA" id="ARBA00022448"/>
    </source>
</evidence>
<evidence type="ECO:0000256" key="6">
    <source>
        <dbReference type="ARBA" id="ARBA00023136"/>
    </source>
</evidence>
<dbReference type="RefSeq" id="WP_235290840.1">
    <property type="nucleotide sequence ID" value="NZ_BSOH01000007.1"/>
</dbReference>
<evidence type="ECO:0000256" key="4">
    <source>
        <dbReference type="ARBA" id="ARBA00022452"/>
    </source>
</evidence>
<dbReference type="PANTHER" id="PTHR30026:SF20">
    <property type="entry name" value="OUTER MEMBRANE PROTEIN TOLC"/>
    <property type="match status" value="1"/>
</dbReference>
<comment type="caution">
    <text evidence="9">The sequence shown here is derived from an EMBL/GenBank/DDBJ whole genome shotgun (WGS) entry which is preliminary data.</text>
</comment>
<dbReference type="GO" id="GO:0015562">
    <property type="term" value="F:efflux transmembrane transporter activity"/>
    <property type="evidence" value="ECO:0007669"/>
    <property type="project" value="InterPro"/>
</dbReference>
<feature type="chain" id="PRO_5041202117" evidence="8">
    <location>
        <begin position="26"/>
        <end position="440"/>
    </location>
</feature>
<dbReference type="Pfam" id="PF02321">
    <property type="entry name" value="OEP"/>
    <property type="match status" value="2"/>
</dbReference>
<evidence type="ECO:0000256" key="5">
    <source>
        <dbReference type="ARBA" id="ARBA00022692"/>
    </source>
</evidence>
<dbReference type="SUPFAM" id="SSF56954">
    <property type="entry name" value="Outer membrane efflux proteins (OEP)"/>
    <property type="match status" value="1"/>
</dbReference>
<comment type="subcellular location">
    <subcellularLocation>
        <location evidence="1">Cell outer membrane</location>
    </subcellularLocation>
</comment>
<keyword evidence="6" id="KW-0472">Membrane</keyword>
<evidence type="ECO:0000313" key="10">
    <source>
        <dbReference type="Proteomes" id="UP001156666"/>
    </source>
</evidence>
<dbReference type="EMBL" id="BSOH01000007">
    <property type="protein sequence ID" value="GLR16981.1"/>
    <property type="molecule type" value="Genomic_DNA"/>
</dbReference>
<gene>
    <name evidence="9" type="ORF">GCM10007940_15960</name>
</gene>
<evidence type="ECO:0000313" key="9">
    <source>
        <dbReference type="EMBL" id="GLR16981.1"/>
    </source>
</evidence>
<feature type="signal peptide" evidence="8">
    <location>
        <begin position="1"/>
        <end position="25"/>
    </location>
</feature>
<organism evidence="9 10">
    <name type="scientific">Portibacter lacus</name>
    <dbReference type="NCBI Taxonomy" id="1099794"/>
    <lineage>
        <taxon>Bacteria</taxon>
        <taxon>Pseudomonadati</taxon>
        <taxon>Bacteroidota</taxon>
        <taxon>Saprospiria</taxon>
        <taxon>Saprospirales</taxon>
        <taxon>Haliscomenobacteraceae</taxon>
        <taxon>Portibacter</taxon>
    </lineage>
</organism>
<reference evidence="9" key="2">
    <citation type="submission" date="2023-01" db="EMBL/GenBank/DDBJ databases">
        <title>Draft genome sequence of Portibacter lacus strain NBRC 108769.</title>
        <authorList>
            <person name="Sun Q."/>
            <person name="Mori K."/>
        </authorList>
    </citation>
    <scope>NUCLEOTIDE SEQUENCE</scope>
    <source>
        <strain evidence="9">NBRC 108769</strain>
    </source>
</reference>
<dbReference type="Proteomes" id="UP001156666">
    <property type="component" value="Unassembled WGS sequence"/>
</dbReference>
<accession>A0AA37SM40</accession>
<reference evidence="9" key="1">
    <citation type="journal article" date="2014" name="Int. J. Syst. Evol. Microbiol.">
        <title>Complete genome sequence of Corynebacterium casei LMG S-19264T (=DSM 44701T), isolated from a smear-ripened cheese.</title>
        <authorList>
            <consortium name="US DOE Joint Genome Institute (JGI-PGF)"/>
            <person name="Walter F."/>
            <person name="Albersmeier A."/>
            <person name="Kalinowski J."/>
            <person name="Ruckert C."/>
        </authorList>
    </citation>
    <scope>NUCLEOTIDE SEQUENCE</scope>
    <source>
        <strain evidence="9">NBRC 108769</strain>
    </source>
</reference>
<keyword evidence="7" id="KW-0998">Cell outer membrane</keyword>
<dbReference type="GO" id="GO:1990281">
    <property type="term" value="C:efflux pump complex"/>
    <property type="evidence" value="ECO:0007669"/>
    <property type="project" value="TreeGrafter"/>
</dbReference>
<evidence type="ECO:0000256" key="8">
    <source>
        <dbReference type="SAM" id="SignalP"/>
    </source>
</evidence>
<dbReference type="PANTHER" id="PTHR30026">
    <property type="entry name" value="OUTER MEMBRANE PROTEIN TOLC"/>
    <property type="match status" value="1"/>
</dbReference>
<dbReference type="InterPro" id="IPR003423">
    <property type="entry name" value="OMP_efflux"/>
</dbReference>
<name>A0AA37SM40_9BACT</name>
<dbReference type="AlphaFoldDB" id="A0AA37SM40"/>
<dbReference type="GO" id="GO:0015288">
    <property type="term" value="F:porin activity"/>
    <property type="evidence" value="ECO:0007669"/>
    <property type="project" value="TreeGrafter"/>
</dbReference>